<feature type="compositionally biased region" description="Low complexity" evidence="5">
    <location>
        <begin position="654"/>
        <end position="668"/>
    </location>
</feature>
<protein>
    <submittedName>
        <fullName evidence="9">Chemotaxis protein</fullName>
    </submittedName>
</protein>
<dbReference type="PANTHER" id="PTHR43531">
    <property type="entry name" value="PROTEIN ICFG"/>
    <property type="match status" value="1"/>
</dbReference>
<dbReference type="CDD" id="cd11386">
    <property type="entry name" value="MCP_signal"/>
    <property type="match status" value="1"/>
</dbReference>
<comment type="caution">
    <text evidence="9">The sequence shown here is derived from an EMBL/GenBank/DDBJ whole genome shotgun (WGS) entry which is preliminary data.</text>
</comment>
<dbReference type="GO" id="GO:0007165">
    <property type="term" value="P:signal transduction"/>
    <property type="evidence" value="ECO:0007669"/>
    <property type="project" value="UniProtKB-KW"/>
</dbReference>
<name>A0A0D0KPW9_AGRTU</name>
<feature type="transmembrane region" description="Helical" evidence="6">
    <location>
        <begin position="12"/>
        <end position="32"/>
    </location>
</feature>
<dbReference type="GO" id="GO:0016020">
    <property type="term" value="C:membrane"/>
    <property type="evidence" value="ECO:0007669"/>
    <property type="project" value="UniProtKB-SubCell"/>
</dbReference>
<feature type="domain" description="HAMP" evidence="8">
    <location>
        <begin position="299"/>
        <end position="344"/>
    </location>
</feature>
<dbReference type="SUPFAM" id="SSF58104">
    <property type="entry name" value="Methyl-accepting chemotaxis protein (MCP) signaling domain"/>
    <property type="match status" value="1"/>
</dbReference>
<dbReference type="InterPro" id="IPR003660">
    <property type="entry name" value="HAMP_dom"/>
</dbReference>
<evidence type="ECO:0000313" key="9">
    <source>
        <dbReference type="EMBL" id="KIQ01769.1"/>
    </source>
</evidence>
<dbReference type="InterPro" id="IPR051310">
    <property type="entry name" value="MCP_chemotaxis"/>
</dbReference>
<keyword evidence="4" id="KW-0807">Transducer</keyword>
<feature type="compositionally biased region" description="Low complexity" evidence="5">
    <location>
        <begin position="629"/>
        <end position="640"/>
    </location>
</feature>
<dbReference type="Pfam" id="PF00015">
    <property type="entry name" value="MCPsignal"/>
    <property type="match status" value="1"/>
</dbReference>
<keyword evidence="2" id="KW-0145">Chemotaxis</keyword>
<evidence type="ECO:0000256" key="3">
    <source>
        <dbReference type="ARBA" id="ARBA00029447"/>
    </source>
</evidence>
<dbReference type="InterPro" id="IPR004089">
    <property type="entry name" value="MCPsignal_dom"/>
</dbReference>
<feature type="domain" description="HAMP" evidence="8">
    <location>
        <begin position="211"/>
        <end position="264"/>
    </location>
</feature>
<feature type="transmembrane region" description="Helical" evidence="6">
    <location>
        <begin position="189"/>
        <end position="209"/>
    </location>
</feature>
<dbReference type="PROSITE" id="PS50111">
    <property type="entry name" value="CHEMOTAXIS_TRANSDUC_2"/>
    <property type="match status" value="1"/>
</dbReference>
<dbReference type="Gene3D" id="1.10.287.950">
    <property type="entry name" value="Methyl-accepting chemotaxis protein"/>
    <property type="match status" value="1"/>
</dbReference>
<evidence type="ECO:0000259" key="7">
    <source>
        <dbReference type="PROSITE" id="PS50111"/>
    </source>
</evidence>
<dbReference type="Pfam" id="PF00672">
    <property type="entry name" value="HAMP"/>
    <property type="match status" value="1"/>
</dbReference>
<dbReference type="FunFam" id="1.10.287.950:FF:000001">
    <property type="entry name" value="Methyl-accepting chemotaxis sensory transducer"/>
    <property type="match status" value="1"/>
</dbReference>
<dbReference type="PANTHER" id="PTHR43531:SF11">
    <property type="entry name" value="METHYL-ACCEPTING CHEMOTAXIS PROTEIN 3"/>
    <property type="match status" value="1"/>
</dbReference>
<dbReference type="SUPFAM" id="SSF158472">
    <property type="entry name" value="HAMP domain-like"/>
    <property type="match status" value="1"/>
</dbReference>
<dbReference type="OrthoDB" id="8482111at2"/>
<proteinExistence type="inferred from homology"/>
<keyword evidence="6" id="KW-0472">Membrane</keyword>
<dbReference type="Gene3D" id="6.10.340.10">
    <property type="match status" value="1"/>
</dbReference>
<evidence type="ECO:0000313" key="10">
    <source>
        <dbReference type="Proteomes" id="UP000035017"/>
    </source>
</evidence>
<dbReference type="SMART" id="SM00304">
    <property type="entry name" value="HAMP"/>
    <property type="match status" value="1"/>
</dbReference>
<evidence type="ECO:0000256" key="1">
    <source>
        <dbReference type="ARBA" id="ARBA00004370"/>
    </source>
</evidence>
<keyword evidence="6" id="KW-0812">Transmembrane</keyword>
<dbReference type="GO" id="GO:0006935">
    <property type="term" value="P:chemotaxis"/>
    <property type="evidence" value="ECO:0007669"/>
    <property type="project" value="UniProtKB-KW"/>
</dbReference>
<dbReference type="Proteomes" id="UP000035017">
    <property type="component" value="Unassembled WGS sequence"/>
</dbReference>
<evidence type="ECO:0000256" key="6">
    <source>
        <dbReference type="SAM" id="Phobius"/>
    </source>
</evidence>
<comment type="similarity">
    <text evidence="3">Belongs to the methyl-accepting chemotaxis (MCP) protein family.</text>
</comment>
<feature type="region of interest" description="Disordered" evidence="5">
    <location>
        <begin position="266"/>
        <end position="287"/>
    </location>
</feature>
<evidence type="ECO:0000256" key="4">
    <source>
        <dbReference type="PROSITE-ProRule" id="PRU00284"/>
    </source>
</evidence>
<evidence type="ECO:0000256" key="5">
    <source>
        <dbReference type="SAM" id="MobiDB-lite"/>
    </source>
</evidence>
<dbReference type="CDD" id="cd06225">
    <property type="entry name" value="HAMP"/>
    <property type="match status" value="1"/>
</dbReference>
<dbReference type="EMBL" id="JXQV01000012">
    <property type="protein sequence ID" value="KIQ01769.1"/>
    <property type="molecule type" value="Genomic_DNA"/>
</dbReference>
<dbReference type="SMART" id="SM00283">
    <property type="entry name" value="MA"/>
    <property type="match status" value="1"/>
</dbReference>
<reference evidence="9 10" key="1">
    <citation type="submission" date="2014-12" db="EMBL/GenBank/DDBJ databases">
        <title>16Stimator: statistical estimation of ribosomal gene copy numbers from draft genome assemblies.</title>
        <authorList>
            <person name="Perisin M.A."/>
            <person name="Vetter M."/>
            <person name="Gilbert J.A."/>
            <person name="Bergelson J."/>
        </authorList>
    </citation>
    <scope>NUCLEOTIDE SEQUENCE [LARGE SCALE GENOMIC DNA]</scope>
    <source>
        <strain evidence="9 10">MEJ076</strain>
    </source>
</reference>
<feature type="domain" description="Methyl-accepting transducer" evidence="7">
    <location>
        <begin position="349"/>
        <end position="578"/>
    </location>
</feature>
<dbReference type="InterPro" id="IPR007891">
    <property type="entry name" value="CHASE3"/>
</dbReference>
<dbReference type="Pfam" id="PF05227">
    <property type="entry name" value="CHASE3"/>
    <property type="match status" value="1"/>
</dbReference>
<keyword evidence="6" id="KW-1133">Transmembrane helix</keyword>
<accession>A0A0D0KPW9</accession>
<feature type="region of interest" description="Disordered" evidence="5">
    <location>
        <begin position="604"/>
        <end position="674"/>
    </location>
</feature>
<evidence type="ECO:0000259" key="8">
    <source>
        <dbReference type="PROSITE" id="PS50885"/>
    </source>
</evidence>
<organism evidence="9 10">
    <name type="scientific">Agrobacterium tumefaciens</name>
    <dbReference type="NCBI Taxonomy" id="358"/>
    <lineage>
        <taxon>Bacteria</taxon>
        <taxon>Pseudomonadati</taxon>
        <taxon>Pseudomonadota</taxon>
        <taxon>Alphaproteobacteria</taxon>
        <taxon>Hyphomicrobiales</taxon>
        <taxon>Rhizobiaceae</taxon>
        <taxon>Rhizobium/Agrobacterium group</taxon>
        <taxon>Agrobacterium</taxon>
        <taxon>Agrobacterium tumefaciens complex</taxon>
    </lineage>
</organism>
<sequence>MSLKNLPIILKLVATFLALMAVCLVATAVVFWQTLEAKRVSDEQANINRIVSAVDAAQAAMLEQAVDQRGYILFRTDSTYNDVFAQRTLMLKKLDEARDLAAGQPDVLKSINDMQGAANIFYTQLIEPQMAARKNTEASIADVIEIGRNNSKGQLDGFRAAATKIKSELAAASEAKAAAEAAAHSNIRLALLGGGAVAGAIAVLLIWGLSRVIVSPIVGMTNAMGRLASGDMSVEVPALDRGDEVGKMAQAVLVFKEAAIEKSRLSGETDRMRAATEADRRRDELEKSRMEAEQTFARDELAKGLEALADGNLVYRIETPFTEFVEPLRINFNNSLEKLQGALRKVGENASAINAGAAKMLSSADDLSRRTEQQAASIEETAAALEEITTTVNDSAKGAEEASALVQRARSGAEKSGTVVRNAVSAMQAIEHSSSEITSIIGVIDDIAFQTNLLALNAGVEAARAGEAGKGFAVVAQEVRELAQRSAKAAKEIKVLISASSQQVENGVNLVGETGKALELIIAEVEEINAHVTTIVTASREQATGLQEINTAVNTMDQGTQKNAAMVEEQTAASHTLAREAQALNELIGQFNLGNGAPVAKTVPPVPHSAPRTASASVPKPVYSPAPRPAAKIAKPTARPVPSPARALGQSLEKAFAAAPDTSAKPAAQDWEEF</sequence>
<dbReference type="AlphaFoldDB" id="A0A0D0KPW9"/>
<comment type="subcellular location">
    <subcellularLocation>
        <location evidence="1">Membrane</location>
    </subcellularLocation>
</comment>
<dbReference type="PROSITE" id="PS50885">
    <property type="entry name" value="HAMP"/>
    <property type="match status" value="2"/>
</dbReference>
<gene>
    <name evidence="9" type="ORF">RU07_13435</name>
</gene>
<evidence type="ECO:0000256" key="2">
    <source>
        <dbReference type="ARBA" id="ARBA00022500"/>
    </source>
</evidence>